<sequence>MTPQAALHLVPAAAAAEFGRDLLDCLRRQPHAIAPKYFYDATGSQLFERICALPEYYLTRTELAVLERHVGEMAALIGPGAEIVEFGAGSLTKVRLLLDALDSPARFTAIDISGDHVNAALAALRGDYPGLEMEAIVDDFTRMETLPVWRVGHPRRIGFFPGSTIGNFTPEEAHRFLSTASRLLRGGGLLIGIDLVKDPALLHAAYNDAAGVTAAFNRNLLARANRELGANFDPAAFAHYAFYNPQQRRVEMHLVNQAQQEIRLLGQHFVLLPGEAIHTENSYKFTPESFAAMASYCGFAPAAQWCDPERRFAIYWLAAG</sequence>
<gene>
    <name evidence="4" type="primary">egtD</name>
    <name evidence="4" type="ORF">IWH25_15750</name>
</gene>
<name>A0A974PXV0_9RHOO</name>
<dbReference type="InterPro" id="IPR017804">
    <property type="entry name" value="MeTrfase_EgtD-like"/>
</dbReference>
<dbReference type="PANTHER" id="PTHR43397">
    <property type="entry name" value="ERGOTHIONEINE BIOSYNTHESIS PROTEIN 1"/>
    <property type="match status" value="1"/>
</dbReference>
<dbReference type="NCBIfam" id="TIGR03438">
    <property type="entry name" value="egtD_ergothio"/>
    <property type="match status" value="1"/>
</dbReference>
<keyword evidence="2 4" id="KW-0808">Transferase</keyword>
<dbReference type="InterPro" id="IPR051128">
    <property type="entry name" value="EgtD_Methyltrsf_superfamily"/>
</dbReference>
<organism evidence="4 5">
    <name type="scientific">Azospira restricta</name>
    <dbReference type="NCBI Taxonomy" id="404405"/>
    <lineage>
        <taxon>Bacteria</taxon>
        <taxon>Pseudomonadati</taxon>
        <taxon>Pseudomonadota</taxon>
        <taxon>Betaproteobacteria</taxon>
        <taxon>Rhodocyclales</taxon>
        <taxon>Rhodocyclaceae</taxon>
        <taxon>Azospira</taxon>
    </lineage>
</organism>
<dbReference type="EC" id="2.1.1.44" evidence="4"/>
<dbReference type="InterPro" id="IPR029063">
    <property type="entry name" value="SAM-dependent_MTases_sf"/>
</dbReference>
<dbReference type="InterPro" id="IPR035094">
    <property type="entry name" value="EgtD"/>
</dbReference>
<proteinExistence type="predicted"/>
<dbReference type="RefSeq" id="WP_203386714.1">
    <property type="nucleotide sequence ID" value="NZ_CP064781.1"/>
</dbReference>
<evidence type="ECO:0000256" key="1">
    <source>
        <dbReference type="ARBA" id="ARBA00022603"/>
    </source>
</evidence>
<dbReference type="KEGG" id="ares:IWH25_15750"/>
<protein>
    <submittedName>
        <fullName evidence="4">L-histidine N(Alpha)-methyltransferase</fullName>
        <ecNumber evidence="4">2.1.1.44</ecNumber>
    </submittedName>
</protein>
<dbReference type="Proteomes" id="UP000663444">
    <property type="component" value="Chromosome"/>
</dbReference>
<dbReference type="EMBL" id="CP064781">
    <property type="protein sequence ID" value="QRJ63186.1"/>
    <property type="molecule type" value="Genomic_DNA"/>
</dbReference>
<evidence type="ECO:0000259" key="3">
    <source>
        <dbReference type="Pfam" id="PF10017"/>
    </source>
</evidence>
<dbReference type="AlphaFoldDB" id="A0A974PXV0"/>
<evidence type="ECO:0000256" key="2">
    <source>
        <dbReference type="ARBA" id="ARBA00022679"/>
    </source>
</evidence>
<dbReference type="Pfam" id="PF10017">
    <property type="entry name" value="Methyltransf_33"/>
    <property type="match status" value="1"/>
</dbReference>
<dbReference type="PIRSF" id="PIRSF018005">
    <property type="entry name" value="UCP018005"/>
    <property type="match status" value="1"/>
</dbReference>
<evidence type="ECO:0000313" key="4">
    <source>
        <dbReference type="EMBL" id="QRJ63186.1"/>
    </source>
</evidence>
<dbReference type="Gene3D" id="3.40.50.150">
    <property type="entry name" value="Vaccinia Virus protein VP39"/>
    <property type="match status" value="1"/>
</dbReference>
<dbReference type="GO" id="GO:0052706">
    <property type="term" value="F:L-histidine N(alpha)-methyltransferase activity"/>
    <property type="evidence" value="ECO:0007669"/>
    <property type="project" value="UniProtKB-EC"/>
</dbReference>
<accession>A0A974PXV0</accession>
<dbReference type="SUPFAM" id="SSF53335">
    <property type="entry name" value="S-adenosyl-L-methionine-dependent methyltransferases"/>
    <property type="match status" value="1"/>
</dbReference>
<dbReference type="PANTHER" id="PTHR43397:SF1">
    <property type="entry name" value="ERGOTHIONEINE BIOSYNTHESIS PROTEIN 1"/>
    <property type="match status" value="1"/>
</dbReference>
<reference evidence="4" key="1">
    <citation type="submission" date="2020-11" db="EMBL/GenBank/DDBJ databases">
        <title>Azospira restricta DSM 18626 genome sequence.</title>
        <authorList>
            <person name="Moe W.M."/>
        </authorList>
    </citation>
    <scope>NUCLEOTIDE SEQUENCE</scope>
    <source>
        <strain evidence="4">DSM 18626</strain>
    </source>
</reference>
<feature type="domain" description="Histidine-specific methyltransferase SAM-dependent" evidence="3">
    <location>
        <begin position="19"/>
        <end position="318"/>
    </location>
</feature>
<dbReference type="GO" id="GO:0032259">
    <property type="term" value="P:methylation"/>
    <property type="evidence" value="ECO:0007669"/>
    <property type="project" value="UniProtKB-KW"/>
</dbReference>
<dbReference type="InterPro" id="IPR019257">
    <property type="entry name" value="MeTrfase_dom"/>
</dbReference>
<keyword evidence="5" id="KW-1185">Reference proteome</keyword>
<keyword evidence="1 4" id="KW-0489">Methyltransferase</keyword>
<evidence type="ECO:0000313" key="5">
    <source>
        <dbReference type="Proteomes" id="UP000663444"/>
    </source>
</evidence>